<dbReference type="NCBIfam" id="TIGR00040">
    <property type="entry name" value="yfcE"/>
    <property type="match status" value="1"/>
</dbReference>
<dbReference type="AlphaFoldDB" id="A0A1H2EWA9"/>
<dbReference type="EC" id="3.1.4.-" evidence="2"/>
<accession>A0A1H2EWA9</accession>
<dbReference type="Pfam" id="PF12850">
    <property type="entry name" value="Metallophos_2"/>
    <property type="match status" value="1"/>
</dbReference>
<organism evidence="4 5">
    <name type="scientific">Pseudomonas orientalis</name>
    <dbReference type="NCBI Taxonomy" id="76758"/>
    <lineage>
        <taxon>Bacteria</taxon>
        <taxon>Pseudomonadati</taxon>
        <taxon>Pseudomonadota</taxon>
        <taxon>Gammaproteobacteria</taxon>
        <taxon>Pseudomonadales</taxon>
        <taxon>Pseudomonadaceae</taxon>
        <taxon>Pseudomonas</taxon>
    </lineage>
</organism>
<dbReference type="Gene3D" id="3.60.21.10">
    <property type="match status" value="1"/>
</dbReference>
<evidence type="ECO:0000259" key="3">
    <source>
        <dbReference type="Pfam" id="PF12850"/>
    </source>
</evidence>
<dbReference type="PANTHER" id="PTHR11124">
    <property type="entry name" value="VACUOLAR SORTING PROTEIN VPS29"/>
    <property type="match status" value="1"/>
</dbReference>
<evidence type="ECO:0000256" key="2">
    <source>
        <dbReference type="RuleBase" id="RU362039"/>
    </source>
</evidence>
<gene>
    <name evidence="4" type="ORF">SAMN04490197_1755</name>
</gene>
<dbReference type="InterPro" id="IPR024654">
    <property type="entry name" value="Calcineurin-like_PHP_lpxH"/>
</dbReference>
<evidence type="ECO:0000256" key="1">
    <source>
        <dbReference type="ARBA" id="ARBA00008950"/>
    </source>
</evidence>
<feature type="domain" description="Calcineurin-like phosphoesterase" evidence="3">
    <location>
        <begin position="1"/>
        <end position="139"/>
    </location>
</feature>
<dbReference type="InterPro" id="IPR029052">
    <property type="entry name" value="Metallo-depent_PP-like"/>
</dbReference>
<name>A0A1H2EWA9_9PSED</name>
<dbReference type="SUPFAM" id="SSF56300">
    <property type="entry name" value="Metallo-dependent phosphatases"/>
    <property type="match status" value="1"/>
</dbReference>
<comment type="similarity">
    <text evidence="1 2">Belongs to the metallophosphoesterase superfamily. YfcE family.</text>
</comment>
<comment type="cofactor">
    <cofactor evidence="2">
        <name>a divalent metal cation</name>
        <dbReference type="ChEBI" id="CHEBI:60240"/>
    </cofactor>
</comment>
<reference evidence="4 5" key="1">
    <citation type="submission" date="2016-10" db="EMBL/GenBank/DDBJ databases">
        <authorList>
            <person name="Varghese N."/>
            <person name="Submissions S."/>
        </authorList>
    </citation>
    <scope>NUCLEOTIDE SEQUENCE [LARGE SCALE GENOMIC DNA]</scope>
    <source>
        <strain evidence="4 5">BS2775</strain>
    </source>
</reference>
<dbReference type="OrthoDB" id="9785951at2"/>
<dbReference type="InterPro" id="IPR000979">
    <property type="entry name" value="Phosphodiesterase_MJ0936/Vps29"/>
</dbReference>
<dbReference type="EMBL" id="LT629782">
    <property type="protein sequence ID" value="SDT98988.1"/>
    <property type="molecule type" value="Genomic_DNA"/>
</dbReference>
<keyword evidence="2" id="KW-0479">Metal-binding</keyword>
<proteinExistence type="inferred from homology"/>
<keyword evidence="5" id="KW-1185">Reference proteome</keyword>
<dbReference type="GO" id="GO:0046872">
    <property type="term" value="F:metal ion binding"/>
    <property type="evidence" value="ECO:0007669"/>
    <property type="project" value="UniProtKB-KW"/>
</dbReference>
<protein>
    <recommendedName>
        <fullName evidence="2">Phosphoesterase</fullName>
        <ecNumber evidence="2">3.1.4.-</ecNumber>
    </recommendedName>
</protein>
<dbReference type="RefSeq" id="WP_057721505.1">
    <property type="nucleotide sequence ID" value="NZ_JYLM01000001.1"/>
</dbReference>
<dbReference type="Proteomes" id="UP000183653">
    <property type="component" value="Chromosome I"/>
</dbReference>
<evidence type="ECO:0000313" key="4">
    <source>
        <dbReference type="EMBL" id="SDT98988.1"/>
    </source>
</evidence>
<evidence type="ECO:0000313" key="5">
    <source>
        <dbReference type="Proteomes" id="UP000183653"/>
    </source>
</evidence>
<dbReference type="GO" id="GO:0016787">
    <property type="term" value="F:hydrolase activity"/>
    <property type="evidence" value="ECO:0007669"/>
    <property type="project" value="UniProtKB-UniRule"/>
</dbReference>
<sequence>MKTALISDTHNLLRSEAIGALQGCDLIIHAGDIGNPDILVQLSKIAPVHAVRGNNDLTSPWAKDLPDLLTCTLNGWHTLLIHDIADVPADVDPDIKLIITGHSHKPRIEWRGDRLYVNPGSAGPRRFKLPVTLAILEIQPDSIEPRLIFLLDPPA</sequence>